<comment type="subcellular location">
    <subcellularLocation>
        <location evidence="1">Cell membrane</location>
        <topology evidence="1">Multi-pass membrane protein</topology>
    </subcellularLocation>
</comment>
<dbReference type="AlphaFoldDB" id="A0A562IXY1"/>
<evidence type="ECO:0000256" key="2">
    <source>
        <dbReference type="ARBA" id="ARBA00022475"/>
    </source>
</evidence>
<evidence type="ECO:0000256" key="1">
    <source>
        <dbReference type="ARBA" id="ARBA00004651"/>
    </source>
</evidence>
<accession>A0A562IXY1</accession>
<dbReference type="GO" id="GO:0006508">
    <property type="term" value="P:proteolysis"/>
    <property type="evidence" value="ECO:0007669"/>
    <property type="project" value="UniProtKB-KW"/>
</dbReference>
<evidence type="ECO:0000256" key="8">
    <source>
        <dbReference type="SAM" id="Phobius"/>
    </source>
</evidence>
<reference evidence="9 10" key="1">
    <citation type="submission" date="2019-07" db="EMBL/GenBank/DDBJ databases">
        <title>R&amp;d 2014.</title>
        <authorList>
            <person name="Klenk H.-P."/>
        </authorList>
    </citation>
    <scope>NUCLEOTIDE SEQUENCE [LARGE SCALE GENOMIC DNA]</scope>
    <source>
        <strain evidence="9 10">DSM 45764</strain>
    </source>
</reference>
<dbReference type="OrthoDB" id="5194573at2"/>
<keyword evidence="4 8" id="KW-0812">Transmembrane</keyword>
<dbReference type="GO" id="GO:0008233">
    <property type="term" value="F:peptidase activity"/>
    <property type="evidence" value="ECO:0007669"/>
    <property type="project" value="UniProtKB-KW"/>
</dbReference>
<evidence type="ECO:0000256" key="6">
    <source>
        <dbReference type="ARBA" id="ARBA00022989"/>
    </source>
</evidence>
<proteinExistence type="predicted"/>
<keyword evidence="2" id="KW-1003">Cell membrane</keyword>
<comment type="caution">
    <text evidence="9">The sequence shown here is derived from an EMBL/GenBank/DDBJ whole genome shotgun (WGS) entry which is preliminary data.</text>
</comment>
<feature type="transmembrane region" description="Helical" evidence="8">
    <location>
        <begin position="23"/>
        <end position="43"/>
    </location>
</feature>
<sequence>MTTALGQPTPWSAPTAGSDDVGLVRPLLSIVAAGVMIGLFVVADRVQELEASLSAGLARLGGISDAARVGTSVLFSVDGVQTGYGITLGCTVAFLIIPFTGVTVVLLAVQRVSAWRALASLAAAIGTVFAVNQVRLLAIAEAMATFGPADGYARTHLLAGTLISTIGVVAAGTLYLAILLRGSASKGRHRA</sequence>
<evidence type="ECO:0000256" key="4">
    <source>
        <dbReference type="ARBA" id="ARBA00022692"/>
    </source>
</evidence>
<dbReference type="InterPro" id="IPR026392">
    <property type="entry name" value="Exo/Archaeosortase_dom"/>
</dbReference>
<protein>
    <submittedName>
        <fullName evidence="9">Exosortase/archaeosortase family protein</fullName>
    </submittedName>
</protein>
<dbReference type="EMBL" id="VLKF01000001">
    <property type="protein sequence ID" value="TWH75746.1"/>
    <property type="molecule type" value="Genomic_DNA"/>
</dbReference>
<feature type="transmembrane region" description="Helical" evidence="8">
    <location>
        <begin position="83"/>
        <end position="109"/>
    </location>
</feature>
<evidence type="ECO:0000256" key="3">
    <source>
        <dbReference type="ARBA" id="ARBA00022670"/>
    </source>
</evidence>
<evidence type="ECO:0000256" key="5">
    <source>
        <dbReference type="ARBA" id="ARBA00022801"/>
    </source>
</evidence>
<dbReference type="RefSeq" id="WP_153358055.1">
    <property type="nucleotide sequence ID" value="NZ_JABGDC010000002.1"/>
</dbReference>
<keyword evidence="7 8" id="KW-0472">Membrane</keyword>
<evidence type="ECO:0000313" key="10">
    <source>
        <dbReference type="Proteomes" id="UP000321490"/>
    </source>
</evidence>
<dbReference type="GO" id="GO:0005886">
    <property type="term" value="C:plasma membrane"/>
    <property type="evidence" value="ECO:0007669"/>
    <property type="project" value="UniProtKB-SubCell"/>
</dbReference>
<evidence type="ECO:0000256" key="7">
    <source>
        <dbReference type="ARBA" id="ARBA00023136"/>
    </source>
</evidence>
<keyword evidence="10" id="KW-1185">Reference proteome</keyword>
<dbReference type="NCBIfam" id="TIGR04178">
    <property type="entry name" value="exo_archaeo"/>
    <property type="match status" value="1"/>
</dbReference>
<evidence type="ECO:0000313" key="9">
    <source>
        <dbReference type="EMBL" id="TWH75746.1"/>
    </source>
</evidence>
<feature type="transmembrane region" description="Helical" evidence="8">
    <location>
        <begin position="156"/>
        <end position="180"/>
    </location>
</feature>
<keyword evidence="5" id="KW-0378">Hydrolase</keyword>
<name>A0A562IXY1_9ACTN</name>
<dbReference type="Proteomes" id="UP000321490">
    <property type="component" value="Unassembled WGS sequence"/>
</dbReference>
<keyword evidence="6 8" id="KW-1133">Transmembrane helix</keyword>
<organism evidence="9 10">
    <name type="scientific">Modestobacter roseus</name>
    <dbReference type="NCBI Taxonomy" id="1181884"/>
    <lineage>
        <taxon>Bacteria</taxon>
        <taxon>Bacillati</taxon>
        <taxon>Actinomycetota</taxon>
        <taxon>Actinomycetes</taxon>
        <taxon>Geodermatophilales</taxon>
        <taxon>Geodermatophilaceae</taxon>
        <taxon>Modestobacter</taxon>
    </lineage>
</organism>
<gene>
    <name evidence="9" type="ORF">JD78_04311</name>
</gene>
<feature type="transmembrane region" description="Helical" evidence="8">
    <location>
        <begin position="121"/>
        <end position="144"/>
    </location>
</feature>
<keyword evidence="3" id="KW-0645">Protease</keyword>